<feature type="domain" description="DC1" evidence="3">
    <location>
        <begin position="82"/>
        <end position="127"/>
    </location>
</feature>
<protein>
    <recommendedName>
        <fullName evidence="3">DC1 domain-containing protein</fullName>
    </recommendedName>
</protein>
<gene>
    <name evidence="4" type="ORF">POM88_030001</name>
</gene>
<dbReference type="AlphaFoldDB" id="A0AAD8HVQ1"/>
<evidence type="ECO:0000259" key="3">
    <source>
        <dbReference type="Pfam" id="PF03107"/>
    </source>
</evidence>
<keyword evidence="5" id="KW-1185">Reference proteome</keyword>
<proteinExistence type="predicted"/>
<keyword evidence="1" id="KW-0677">Repeat</keyword>
<evidence type="ECO:0000313" key="4">
    <source>
        <dbReference type="EMBL" id="KAK1373808.1"/>
    </source>
</evidence>
<name>A0AAD8HVQ1_9APIA</name>
<evidence type="ECO:0000313" key="5">
    <source>
        <dbReference type="Proteomes" id="UP001237642"/>
    </source>
</evidence>
<dbReference type="EMBL" id="JAUIZM010000007">
    <property type="protein sequence ID" value="KAK1373808.1"/>
    <property type="molecule type" value="Genomic_DNA"/>
</dbReference>
<evidence type="ECO:0000256" key="2">
    <source>
        <dbReference type="SAM" id="MobiDB-lite"/>
    </source>
</evidence>
<dbReference type="InterPro" id="IPR004146">
    <property type="entry name" value="DC1"/>
</dbReference>
<reference evidence="4" key="1">
    <citation type="submission" date="2023-02" db="EMBL/GenBank/DDBJ databases">
        <title>Genome of toxic invasive species Heracleum sosnowskyi carries increased number of genes despite the absence of recent whole-genome duplications.</title>
        <authorList>
            <person name="Schelkunov M."/>
            <person name="Shtratnikova V."/>
            <person name="Makarenko M."/>
            <person name="Klepikova A."/>
            <person name="Omelchenko D."/>
            <person name="Novikova G."/>
            <person name="Obukhova E."/>
            <person name="Bogdanov V."/>
            <person name="Penin A."/>
            <person name="Logacheva M."/>
        </authorList>
    </citation>
    <scope>NUCLEOTIDE SEQUENCE</scope>
    <source>
        <strain evidence="4">Hsosn_3</strain>
        <tissue evidence="4">Leaf</tissue>
    </source>
</reference>
<dbReference type="Proteomes" id="UP001237642">
    <property type="component" value="Unassembled WGS sequence"/>
</dbReference>
<reference evidence="4" key="2">
    <citation type="submission" date="2023-05" db="EMBL/GenBank/DDBJ databases">
        <authorList>
            <person name="Schelkunov M.I."/>
        </authorList>
    </citation>
    <scope>NUCLEOTIDE SEQUENCE</scope>
    <source>
        <strain evidence="4">Hsosn_3</strain>
        <tissue evidence="4">Leaf</tissue>
    </source>
</reference>
<dbReference type="PANTHER" id="PTHR46288">
    <property type="entry name" value="PHORBOL-ESTER/DAG-TYPE DOMAIN-CONTAINING PROTEIN"/>
    <property type="match status" value="1"/>
</dbReference>
<dbReference type="Pfam" id="PF03107">
    <property type="entry name" value="C1_2"/>
    <property type="match status" value="2"/>
</dbReference>
<organism evidence="4 5">
    <name type="scientific">Heracleum sosnowskyi</name>
    <dbReference type="NCBI Taxonomy" id="360622"/>
    <lineage>
        <taxon>Eukaryota</taxon>
        <taxon>Viridiplantae</taxon>
        <taxon>Streptophyta</taxon>
        <taxon>Embryophyta</taxon>
        <taxon>Tracheophyta</taxon>
        <taxon>Spermatophyta</taxon>
        <taxon>Magnoliopsida</taxon>
        <taxon>eudicotyledons</taxon>
        <taxon>Gunneridae</taxon>
        <taxon>Pentapetalae</taxon>
        <taxon>asterids</taxon>
        <taxon>campanulids</taxon>
        <taxon>Apiales</taxon>
        <taxon>Apiaceae</taxon>
        <taxon>Apioideae</taxon>
        <taxon>apioid superclade</taxon>
        <taxon>Tordylieae</taxon>
        <taxon>Tordyliinae</taxon>
        <taxon>Heracleum</taxon>
    </lineage>
</organism>
<feature type="region of interest" description="Disordered" evidence="2">
    <location>
        <begin position="1"/>
        <end position="20"/>
    </location>
</feature>
<dbReference type="SUPFAM" id="SSF57889">
    <property type="entry name" value="Cysteine-rich domain"/>
    <property type="match status" value="1"/>
</dbReference>
<accession>A0AAD8HVQ1</accession>
<sequence length="178" mass="20160">MCPPGRNQRRPPSQSQFQQINHKSHPKHVLRLLSSPPYTGGEFICSACGEDGKDSVYNCNICEFDLHEKCAALPEAVQRDDHAHQLVLSYSMSSPYYTCDVCWLNIPGHLWMYICEECDFGTHVNCVMAKARSQMEVVLEQNLAAHVELMKIQNAVNLNTAHANIISSSFYGGHMRYR</sequence>
<feature type="domain" description="DC1" evidence="3">
    <location>
        <begin position="23"/>
        <end position="71"/>
    </location>
</feature>
<dbReference type="PANTHER" id="PTHR46288:SF80">
    <property type="entry name" value="CYSTEINE_HISTIDINE-RICH C1 DOMAIN FAMILY PROTEIN"/>
    <property type="match status" value="1"/>
</dbReference>
<dbReference type="InterPro" id="IPR046349">
    <property type="entry name" value="C1-like_sf"/>
</dbReference>
<evidence type="ECO:0000256" key="1">
    <source>
        <dbReference type="ARBA" id="ARBA00022737"/>
    </source>
</evidence>
<feature type="compositionally biased region" description="Low complexity" evidence="2">
    <location>
        <begin position="10"/>
        <end position="19"/>
    </location>
</feature>
<comment type="caution">
    <text evidence="4">The sequence shown here is derived from an EMBL/GenBank/DDBJ whole genome shotgun (WGS) entry which is preliminary data.</text>
</comment>